<accession>A0A2P5FY85</accession>
<evidence type="ECO:0000313" key="1">
    <source>
        <dbReference type="EMBL" id="POO02745.1"/>
    </source>
</evidence>
<reference evidence="2" key="1">
    <citation type="submission" date="2016-06" db="EMBL/GenBank/DDBJ databases">
        <title>Parallel loss of symbiosis genes in relatives of nitrogen-fixing non-legume Parasponia.</title>
        <authorList>
            <person name="Van Velzen R."/>
            <person name="Holmer R."/>
            <person name="Bu F."/>
            <person name="Rutten L."/>
            <person name="Van Zeijl A."/>
            <person name="Liu W."/>
            <person name="Santuari L."/>
            <person name="Cao Q."/>
            <person name="Sharma T."/>
            <person name="Shen D."/>
            <person name="Roswanjaya Y."/>
            <person name="Wardhani T."/>
            <person name="Kalhor M.S."/>
            <person name="Jansen J."/>
            <person name="Van den Hoogen J."/>
            <person name="Gungor B."/>
            <person name="Hartog M."/>
            <person name="Hontelez J."/>
            <person name="Verver J."/>
            <person name="Yang W.-C."/>
            <person name="Schijlen E."/>
            <person name="Repin R."/>
            <person name="Schilthuizen M."/>
            <person name="Schranz E."/>
            <person name="Heidstra R."/>
            <person name="Miyata K."/>
            <person name="Fedorova E."/>
            <person name="Kohlen W."/>
            <person name="Bisseling T."/>
            <person name="Smit S."/>
            <person name="Geurts R."/>
        </authorList>
    </citation>
    <scope>NUCLEOTIDE SEQUENCE [LARGE SCALE GENOMIC DNA]</scope>
    <source>
        <strain evidence="2">cv. RG33-2</strain>
    </source>
</reference>
<dbReference type="InParanoid" id="A0A2P5FY85"/>
<protein>
    <submittedName>
        <fullName evidence="1">Uncharacterized protein</fullName>
    </submittedName>
</protein>
<gene>
    <name evidence="1" type="ORF">TorRG33x02_017310</name>
</gene>
<proteinExistence type="predicted"/>
<dbReference type="Proteomes" id="UP000237000">
    <property type="component" value="Unassembled WGS sequence"/>
</dbReference>
<comment type="caution">
    <text evidence="1">The sequence shown here is derived from an EMBL/GenBank/DDBJ whole genome shotgun (WGS) entry which is preliminary data.</text>
</comment>
<organism evidence="1 2">
    <name type="scientific">Trema orientale</name>
    <name type="common">Charcoal tree</name>
    <name type="synonym">Celtis orientalis</name>
    <dbReference type="NCBI Taxonomy" id="63057"/>
    <lineage>
        <taxon>Eukaryota</taxon>
        <taxon>Viridiplantae</taxon>
        <taxon>Streptophyta</taxon>
        <taxon>Embryophyta</taxon>
        <taxon>Tracheophyta</taxon>
        <taxon>Spermatophyta</taxon>
        <taxon>Magnoliopsida</taxon>
        <taxon>eudicotyledons</taxon>
        <taxon>Gunneridae</taxon>
        <taxon>Pentapetalae</taxon>
        <taxon>rosids</taxon>
        <taxon>fabids</taxon>
        <taxon>Rosales</taxon>
        <taxon>Cannabaceae</taxon>
        <taxon>Trema</taxon>
    </lineage>
</organism>
<name>A0A2P5FY85_TREOI</name>
<sequence length="77" mass="8321">MPGALKLNVDAAVYRDMGFIGIGAIIRDCVGAGLGIFTTRICGRFNDIFDALSWLDNVIPRIGNEVANSLVPFALFF</sequence>
<evidence type="ECO:0000313" key="2">
    <source>
        <dbReference type="Proteomes" id="UP000237000"/>
    </source>
</evidence>
<keyword evidence="2" id="KW-1185">Reference proteome</keyword>
<dbReference type="EMBL" id="JXTC01000004">
    <property type="protein sequence ID" value="POO02745.1"/>
    <property type="molecule type" value="Genomic_DNA"/>
</dbReference>
<dbReference type="OrthoDB" id="1749524at2759"/>
<dbReference type="AlphaFoldDB" id="A0A2P5FY85"/>